<gene>
    <name evidence="3" type="primary">Ces5a-002</name>
</gene>
<evidence type="ECO:0000313" key="3">
    <source>
        <dbReference type="EMBL" id="CAB3230112.1"/>
    </source>
</evidence>
<comment type="similarity">
    <text evidence="1">Belongs to the type-B carboxylesterase/lipase family.</text>
</comment>
<evidence type="ECO:0000259" key="2">
    <source>
        <dbReference type="Pfam" id="PF00135"/>
    </source>
</evidence>
<proteinExistence type="evidence at transcript level"/>
<evidence type="ECO:0000256" key="1">
    <source>
        <dbReference type="ARBA" id="ARBA00005964"/>
    </source>
</evidence>
<accession>A0A6F9D9W1</accession>
<reference evidence="3" key="1">
    <citation type="submission" date="2020-04" db="EMBL/GenBank/DDBJ databases">
        <authorList>
            <person name="Neveu A P."/>
        </authorList>
    </citation>
    <scope>NUCLEOTIDE SEQUENCE</scope>
    <source>
        <tissue evidence="3">Whole embryo</tissue>
    </source>
</reference>
<dbReference type="Pfam" id="PF00135">
    <property type="entry name" value="COesterase"/>
    <property type="match status" value="1"/>
</dbReference>
<name>A0A6F9D9W1_9ASCI</name>
<dbReference type="InterPro" id="IPR002018">
    <property type="entry name" value="CarbesteraseB"/>
</dbReference>
<sequence>MKDKKKLRFCMMRDDLSEPVKLILDELKITATEPEEIVKQLKAMDAKKITKALDSNAEKKMLVPTVDGKFHPKNTQKLLEEGKYNPVPYIIGFNNTEGAGMLGSNFTEDFPKGLSEETAKSIISGMLAEGIPADKLESVNKAVTDFYSKQLDDGDKYKWSKVVASYFGDSFFIVPSIGQAIAHSGAGHDTYVYYMTQQPRMHHDDAYAGKIKPKAVFCEADHGDDIMLTMGYPLMNCKFIPQAGFSDTEKKLSKQWMKTICQFAKTGNPNCDGEKEWPKYDTKKFLELKWPYDVRTDIFEKRFKFWSEKIPALLK</sequence>
<feature type="domain" description="Carboxylesterase type B" evidence="2">
    <location>
        <begin position="21"/>
        <end position="306"/>
    </location>
</feature>
<dbReference type="InterPro" id="IPR051093">
    <property type="entry name" value="Neuroligin/BSAL"/>
</dbReference>
<dbReference type="AlphaFoldDB" id="A0A6F9D9W1"/>
<organism evidence="3">
    <name type="scientific">Phallusia mammillata</name>
    <dbReference type="NCBI Taxonomy" id="59560"/>
    <lineage>
        <taxon>Eukaryota</taxon>
        <taxon>Metazoa</taxon>
        <taxon>Chordata</taxon>
        <taxon>Tunicata</taxon>
        <taxon>Ascidiacea</taxon>
        <taxon>Phlebobranchia</taxon>
        <taxon>Ascidiidae</taxon>
        <taxon>Phallusia</taxon>
    </lineage>
</organism>
<protein>
    <submittedName>
        <fullName evidence="3">Carboxylesterase 5A-like</fullName>
    </submittedName>
</protein>
<dbReference type="SUPFAM" id="SSF53474">
    <property type="entry name" value="alpha/beta-Hydrolases"/>
    <property type="match status" value="1"/>
</dbReference>
<dbReference type="PANTHER" id="PTHR43903">
    <property type="entry name" value="NEUROLIGIN"/>
    <property type="match status" value="1"/>
</dbReference>
<dbReference type="EMBL" id="LR783861">
    <property type="protein sequence ID" value="CAB3230112.1"/>
    <property type="molecule type" value="mRNA"/>
</dbReference>
<dbReference type="InterPro" id="IPR029058">
    <property type="entry name" value="AB_hydrolase_fold"/>
</dbReference>
<dbReference type="Gene3D" id="3.40.50.1820">
    <property type="entry name" value="alpha/beta hydrolase"/>
    <property type="match status" value="1"/>
</dbReference>